<name>A0A517T5S2_9PLAN</name>
<dbReference type="AlphaFoldDB" id="A0A517T5S2"/>
<evidence type="ECO:0000313" key="2">
    <source>
        <dbReference type="Proteomes" id="UP000319976"/>
    </source>
</evidence>
<accession>A0A517T5S2</accession>
<evidence type="ECO:0000313" key="1">
    <source>
        <dbReference type="EMBL" id="QDT63736.1"/>
    </source>
</evidence>
<gene>
    <name evidence="1" type="ORF">V22_09610</name>
</gene>
<keyword evidence="2" id="KW-1185">Reference proteome</keyword>
<dbReference type="Proteomes" id="UP000319976">
    <property type="component" value="Chromosome"/>
</dbReference>
<dbReference type="KEGG" id="chya:V22_09610"/>
<dbReference type="EMBL" id="CP036316">
    <property type="protein sequence ID" value="QDT63736.1"/>
    <property type="molecule type" value="Genomic_DNA"/>
</dbReference>
<proteinExistence type="predicted"/>
<protein>
    <submittedName>
        <fullName evidence="1">Uncharacterized protein</fullName>
    </submittedName>
</protein>
<organism evidence="1 2">
    <name type="scientific">Calycomorphotria hydatis</name>
    <dbReference type="NCBI Taxonomy" id="2528027"/>
    <lineage>
        <taxon>Bacteria</taxon>
        <taxon>Pseudomonadati</taxon>
        <taxon>Planctomycetota</taxon>
        <taxon>Planctomycetia</taxon>
        <taxon>Planctomycetales</taxon>
        <taxon>Planctomycetaceae</taxon>
        <taxon>Calycomorphotria</taxon>
    </lineage>
</organism>
<sequence length="57" mass="6819">MLFISSSIWNHLIRRFPIPKIIGPRRVRALNHGRKLRMLYREVSVYSQFYSGFVLTP</sequence>
<reference evidence="1 2" key="1">
    <citation type="submission" date="2019-02" db="EMBL/GenBank/DDBJ databases">
        <title>Deep-cultivation of Planctomycetes and their phenomic and genomic characterization uncovers novel biology.</title>
        <authorList>
            <person name="Wiegand S."/>
            <person name="Jogler M."/>
            <person name="Boedeker C."/>
            <person name="Pinto D."/>
            <person name="Vollmers J."/>
            <person name="Rivas-Marin E."/>
            <person name="Kohn T."/>
            <person name="Peeters S.H."/>
            <person name="Heuer A."/>
            <person name="Rast P."/>
            <person name="Oberbeckmann S."/>
            <person name="Bunk B."/>
            <person name="Jeske O."/>
            <person name="Meyerdierks A."/>
            <person name="Storesund J.E."/>
            <person name="Kallscheuer N."/>
            <person name="Luecker S."/>
            <person name="Lage O.M."/>
            <person name="Pohl T."/>
            <person name="Merkel B.J."/>
            <person name="Hornburger P."/>
            <person name="Mueller R.-W."/>
            <person name="Bruemmer F."/>
            <person name="Labrenz M."/>
            <person name="Spormann A.M."/>
            <person name="Op den Camp H."/>
            <person name="Overmann J."/>
            <person name="Amann R."/>
            <person name="Jetten M.S.M."/>
            <person name="Mascher T."/>
            <person name="Medema M.H."/>
            <person name="Devos D.P."/>
            <person name="Kaster A.-K."/>
            <person name="Ovreas L."/>
            <person name="Rohde M."/>
            <person name="Galperin M.Y."/>
            <person name="Jogler C."/>
        </authorList>
    </citation>
    <scope>NUCLEOTIDE SEQUENCE [LARGE SCALE GENOMIC DNA]</scope>
    <source>
        <strain evidence="1 2">V22</strain>
    </source>
</reference>